<dbReference type="GeneID" id="19265298"/>
<dbReference type="KEGG" id="pfy:PFICI_00285"/>
<sequence length="210" mass="23517">MLFVQSGTWRTIVGHVDCVAVFQQLDILANPLPEELIGAFDVVHVRAFLSIIVNGNTAPLLSAARSLLKPGGWLQWEETSGEFLVEPSTPNVTKVSYETLAQILKQGGEARGFEVEFVNELDNHLGKHDFEDIHMQKFAKHKQDYKGWTEDYLMVWEELATYLPAKADVPNAPVTKEIWAELFKKAVAETEQGVALHHGFIMTVVGRKST</sequence>
<evidence type="ECO:0000313" key="1">
    <source>
        <dbReference type="EMBL" id="ETS86457.1"/>
    </source>
</evidence>
<dbReference type="HOGENOM" id="CLU_1310501_0_0_1"/>
<dbReference type="Gene3D" id="3.40.50.150">
    <property type="entry name" value="Vaccinia Virus protein VP39"/>
    <property type="match status" value="1"/>
</dbReference>
<dbReference type="EMBL" id="KI912109">
    <property type="protein sequence ID" value="ETS86457.1"/>
    <property type="molecule type" value="Genomic_DNA"/>
</dbReference>
<dbReference type="OMA" id="GGWLQWE"/>
<evidence type="ECO:0008006" key="3">
    <source>
        <dbReference type="Google" id="ProtNLM"/>
    </source>
</evidence>
<dbReference type="SUPFAM" id="SSF53335">
    <property type="entry name" value="S-adenosyl-L-methionine-dependent methyltransferases"/>
    <property type="match status" value="1"/>
</dbReference>
<evidence type="ECO:0000313" key="2">
    <source>
        <dbReference type="Proteomes" id="UP000030651"/>
    </source>
</evidence>
<reference evidence="2" key="1">
    <citation type="journal article" date="2015" name="BMC Genomics">
        <title>Genomic and transcriptomic analysis of the endophytic fungus Pestalotiopsis fici reveals its lifestyle and high potential for synthesis of natural products.</title>
        <authorList>
            <person name="Wang X."/>
            <person name="Zhang X."/>
            <person name="Liu L."/>
            <person name="Xiang M."/>
            <person name="Wang W."/>
            <person name="Sun X."/>
            <person name="Che Y."/>
            <person name="Guo L."/>
            <person name="Liu G."/>
            <person name="Guo L."/>
            <person name="Wang C."/>
            <person name="Yin W.B."/>
            <person name="Stadler M."/>
            <person name="Zhang X."/>
            <person name="Liu X."/>
        </authorList>
    </citation>
    <scope>NUCLEOTIDE SEQUENCE [LARGE SCALE GENOMIC DNA]</scope>
    <source>
        <strain evidence="2">W106-1 / CGMCC3.15140</strain>
    </source>
</reference>
<dbReference type="InParanoid" id="W3XLV3"/>
<keyword evidence="2" id="KW-1185">Reference proteome</keyword>
<dbReference type="Proteomes" id="UP000030651">
    <property type="component" value="Unassembled WGS sequence"/>
</dbReference>
<protein>
    <recommendedName>
        <fullName evidence="3">Methyltransferase type 11 domain-containing protein</fullName>
    </recommendedName>
</protein>
<dbReference type="InterPro" id="IPR029063">
    <property type="entry name" value="SAM-dependent_MTases_sf"/>
</dbReference>
<organism evidence="1 2">
    <name type="scientific">Pestalotiopsis fici (strain W106-1 / CGMCC3.15140)</name>
    <dbReference type="NCBI Taxonomy" id="1229662"/>
    <lineage>
        <taxon>Eukaryota</taxon>
        <taxon>Fungi</taxon>
        <taxon>Dikarya</taxon>
        <taxon>Ascomycota</taxon>
        <taxon>Pezizomycotina</taxon>
        <taxon>Sordariomycetes</taxon>
        <taxon>Xylariomycetidae</taxon>
        <taxon>Amphisphaeriales</taxon>
        <taxon>Sporocadaceae</taxon>
        <taxon>Pestalotiopsis</taxon>
    </lineage>
</organism>
<gene>
    <name evidence="1" type="ORF">PFICI_00285</name>
</gene>
<dbReference type="AlphaFoldDB" id="W3XLV3"/>
<name>W3XLV3_PESFW</name>
<dbReference type="RefSeq" id="XP_007827057.1">
    <property type="nucleotide sequence ID" value="XM_007828866.1"/>
</dbReference>
<accession>W3XLV3</accession>
<proteinExistence type="predicted"/>
<dbReference type="OrthoDB" id="417697at2759"/>